<gene>
    <name evidence="1" type="ORF">HMPREF1983_00923</name>
</gene>
<dbReference type="HOGENOM" id="CLU_1199215_0_0_9"/>
<name>U2Q4W7_9BACL</name>
<dbReference type="Proteomes" id="UP000016637">
    <property type="component" value="Unassembled WGS sequence"/>
</dbReference>
<organism evidence="1 2">
    <name type="scientific">Gemella bergeri ATCC 700627</name>
    <dbReference type="NCBI Taxonomy" id="1321820"/>
    <lineage>
        <taxon>Bacteria</taxon>
        <taxon>Bacillati</taxon>
        <taxon>Bacillota</taxon>
        <taxon>Bacilli</taxon>
        <taxon>Bacillales</taxon>
        <taxon>Gemellaceae</taxon>
        <taxon>Gemella</taxon>
    </lineage>
</organism>
<accession>U2Q4W7</accession>
<dbReference type="PATRIC" id="fig|1321820.3.peg.897"/>
<comment type="caution">
    <text evidence="1">The sequence shown here is derived from an EMBL/GenBank/DDBJ whole genome shotgun (WGS) entry which is preliminary data.</text>
</comment>
<keyword evidence="2" id="KW-1185">Reference proteome</keyword>
<evidence type="ECO:0000313" key="1">
    <source>
        <dbReference type="EMBL" id="ERK57820.1"/>
    </source>
</evidence>
<dbReference type="EMBL" id="AWVP01000059">
    <property type="protein sequence ID" value="ERK57820.1"/>
    <property type="molecule type" value="Genomic_DNA"/>
</dbReference>
<dbReference type="eggNOG" id="COG4722">
    <property type="taxonomic scope" value="Bacteria"/>
</dbReference>
<reference evidence="1 2" key="1">
    <citation type="submission" date="2013-08" db="EMBL/GenBank/DDBJ databases">
        <authorList>
            <person name="Weinstock G."/>
            <person name="Sodergren E."/>
            <person name="Wylie T."/>
            <person name="Fulton L."/>
            <person name="Fulton R."/>
            <person name="Fronick C."/>
            <person name="O'Laughlin M."/>
            <person name="Godfrey J."/>
            <person name="Miner T."/>
            <person name="Herter B."/>
            <person name="Appelbaum E."/>
            <person name="Cordes M."/>
            <person name="Lek S."/>
            <person name="Wollam A."/>
            <person name="Pepin K.H."/>
            <person name="Palsikar V.B."/>
            <person name="Mitreva M."/>
            <person name="Wilson R.K."/>
        </authorList>
    </citation>
    <scope>NUCLEOTIDE SEQUENCE [LARGE SCALE GENOMIC DNA]</scope>
    <source>
        <strain evidence="1 2">ATCC 700627</strain>
    </source>
</reference>
<protein>
    <submittedName>
        <fullName evidence="1">Phage tail component protein</fullName>
    </submittedName>
</protein>
<sequence length="229" mass="26154">MIKINGTTLQFPDYILTDAGVIRTAKRRVSENTTVYGANGDYVVYDEAYESQDRTLKFSVSTYEKIVYLTNLFNDNENEIEFDYLPNSKFHAELEEITYSKHGQYRWSVDIKLIFDPFRYSVDVGVTTLSKSGTINNLGDVFSEPIIEIEGNGEISLTIGKQTMALNLDTKARIDCRHRRQNIYDKNNNVKNSIRTKGGFFEIQPGLNGVSTSGNVASVKIYGNWRWRI</sequence>
<proteinExistence type="predicted"/>
<evidence type="ECO:0000313" key="2">
    <source>
        <dbReference type="Proteomes" id="UP000016637"/>
    </source>
</evidence>
<dbReference type="RefSeq" id="WP_021753579.1">
    <property type="nucleotide sequence ID" value="NZ_KI271873.1"/>
</dbReference>
<dbReference type="AlphaFoldDB" id="U2Q4W7"/>